<comment type="caution">
    <text evidence="8">The sequence shown here is derived from an EMBL/GenBank/DDBJ whole genome shotgun (WGS) entry which is preliminary data.</text>
</comment>
<keyword evidence="9" id="KW-1185">Reference proteome</keyword>
<proteinExistence type="inferred from homology"/>
<dbReference type="SMART" id="SM00365">
    <property type="entry name" value="LRR_SD22"/>
    <property type="match status" value="4"/>
</dbReference>
<dbReference type="Gene3D" id="3.40.50.10140">
    <property type="entry name" value="Toll/interleukin-1 receptor homology (TIR) domain"/>
    <property type="match status" value="1"/>
</dbReference>
<protein>
    <recommendedName>
        <fullName evidence="7">TIR domain-containing protein</fullName>
    </recommendedName>
</protein>
<gene>
    <name evidence="8" type="ORF">FSP39_004558</name>
</gene>
<feature type="signal peptide" evidence="6">
    <location>
        <begin position="1"/>
        <end position="18"/>
    </location>
</feature>
<feature type="domain" description="TIR" evidence="7">
    <location>
        <begin position="568"/>
        <end position="754"/>
    </location>
</feature>
<dbReference type="Proteomes" id="UP001186944">
    <property type="component" value="Unassembled WGS sequence"/>
</dbReference>
<dbReference type="InterPro" id="IPR000157">
    <property type="entry name" value="TIR_dom"/>
</dbReference>
<dbReference type="SUPFAM" id="SSF52058">
    <property type="entry name" value="L domain-like"/>
    <property type="match status" value="1"/>
</dbReference>
<organism evidence="8 9">
    <name type="scientific">Pinctada imbricata</name>
    <name type="common">Atlantic pearl-oyster</name>
    <name type="synonym">Pinctada martensii</name>
    <dbReference type="NCBI Taxonomy" id="66713"/>
    <lineage>
        <taxon>Eukaryota</taxon>
        <taxon>Metazoa</taxon>
        <taxon>Spiralia</taxon>
        <taxon>Lophotrochozoa</taxon>
        <taxon>Mollusca</taxon>
        <taxon>Bivalvia</taxon>
        <taxon>Autobranchia</taxon>
        <taxon>Pteriomorphia</taxon>
        <taxon>Pterioida</taxon>
        <taxon>Pterioidea</taxon>
        <taxon>Pteriidae</taxon>
        <taxon>Pinctada</taxon>
    </lineage>
</organism>
<dbReference type="EMBL" id="VSWD01000012">
    <property type="protein sequence ID" value="KAK3085520.1"/>
    <property type="molecule type" value="Genomic_DNA"/>
</dbReference>
<name>A0AA88XH82_PINIB</name>
<dbReference type="GO" id="GO:0007165">
    <property type="term" value="P:signal transduction"/>
    <property type="evidence" value="ECO:0007669"/>
    <property type="project" value="InterPro"/>
</dbReference>
<dbReference type="Pfam" id="PF13855">
    <property type="entry name" value="LRR_8"/>
    <property type="match status" value="1"/>
</dbReference>
<keyword evidence="5" id="KW-1133">Transmembrane helix</keyword>
<evidence type="ECO:0000256" key="4">
    <source>
        <dbReference type="ARBA" id="ARBA00022737"/>
    </source>
</evidence>
<dbReference type="InterPro" id="IPR035897">
    <property type="entry name" value="Toll_tir_struct_dom_sf"/>
</dbReference>
<feature type="transmembrane region" description="Helical" evidence="5">
    <location>
        <begin position="520"/>
        <end position="546"/>
    </location>
</feature>
<evidence type="ECO:0000313" key="8">
    <source>
        <dbReference type="EMBL" id="KAK3085520.1"/>
    </source>
</evidence>
<dbReference type="PROSITE" id="PS51450">
    <property type="entry name" value="LRR"/>
    <property type="match status" value="2"/>
</dbReference>
<dbReference type="PANTHER" id="PTHR24373">
    <property type="entry name" value="SLIT RELATED LEUCINE-RICH REPEAT NEURONAL PROTEIN"/>
    <property type="match status" value="1"/>
</dbReference>
<keyword evidence="3 6" id="KW-0732">Signal</keyword>
<evidence type="ECO:0000259" key="7">
    <source>
        <dbReference type="PROSITE" id="PS50104"/>
    </source>
</evidence>
<evidence type="ECO:0000256" key="6">
    <source>
        <dbReference type="SAM" id="SignalP"/>
    </source>
</evidence>
<dbReference type="SUPFAM" id="SSF52200">
    <property type="entry name" value="Toll/Interleukin receptor TIR domain"/>
    <property type="match status" value="1"/>
</dbReference>
<sequence length="754" mass="88560">MDLFRLFLFLLVIEISFSVHFDDFYQWDAPKRERNDIYCPVYCQDEFLTVVNDLSEVDCCNCRAKALWELMQNETFSLQIEYISRRGIAKILPLADKWTFLILKHNMAELRKIPINKCNFPSIVKIDLSGNSITEVGNITCLKNLDTLLLSNNNIRSISNDTFAGLTHLRKIDLSHNEIISMDHHSLSRPELGLFNVNLNNNYLEEIDVSNFVIDKSFCQIRFEENRITKLVNKGNFSLDTNVTYGQGGFVSLKNNRFETFPDFNTLGITDLTLLGKLLHFGFDMRGLYWSCDAHMVPYLNLSMTVMRIYWKDYMNIICQKPPRFKSVEVKQLLADKKLDEFISRLTHDEDCPFKCTCIAQPSQHKTMVNCSNAKLHSLPMVMPQGDFLELDLSHNEIQSVRFHKYLSRTKRLDLSNNIITHITNEALESLPKNGMYLDLRNNTNFRSLNMNFERMKRCDVRFGNKEIDCKCKDTWLPDWLSSETCSWTINEEELTCNTKMGKVKAEELKKDMVCVHDNFLYRLLTIIFSAIILIAVGLFSIFYKFRYEIAILFKRYKKWDRITMANYKFDGYISLHESSLELRQWTLRKLIPELTMSGYRIYCPVQHAEFGRSIDEEVIEKMNASRNIIVMLSMEYVVHDDGSCEADIRNSIEWRHAWNLFRKNKRLRLILINFDQMRTLDADNLQVRAFLRLQKTLDFSNRNHSLVEDIETLLGKPYRQTGLKNGKPKFYNYDLVRNIKKGQKLKKKDVLKD</sequence>
<feature type="chain" id="PRO_5041684631" description="TIR domain-containing protein" evidence="6">
    <location>
        <begin position="19"/>
        <end position="754"/>
    </location>
</feature>
<evidence type="ECO:0000256" key="1">
    <source>
        <dbReference type="ARBA" id="ARBA00009634"/>
    </source>
</evidence>
<dbReference type="AlphaFoldDB" id="A0AA88XH82"/>
<evidence type="ECO:0000256" key="2">
    <source>
        <dbReference type="ARBA" id="ARBA00022614"/>
    </source>
</evidence>
<dbReference type="PANTHER" id="PTHR24373:SF275">
    <property type="entry name" value="TIR DOMAIN-CONTAINING PROTEIN"/>
    <property type="match status" value="1"/>
</dbReference>
<keyword evidence="2" id="KW-0433">Leucine-rich repeat</keyword>
<dbReference type="InterPro" id="IPR032675">
    <property type="entry name" value="LRR_dom_sf"/>
</dbReference>
<accession>A0AA88XH82</accession>
<reference evidence="8" key="1">
    <citation type="submission" date="2019-08" db="EMBL/GenBank/DDBJ databases">
        <title>The improved chromosome-level genome for the pearl oyster Pinctada fucata martensii using PacBio sequencing and Hi-C.</title>
        <authorList>
            <person name="Zheng Z."/>
        </authorList>
    </citation>
    <scope>NUCLEOTIDE SEQUENCE</scope>
    <source>
        <strain evidence="8">ZZ-2019</strain>
        <tissue evidence="8">Adductor muscle</tissue>
    </source>
</reference>
<keyword evidence="4" id="KW-0677">Repeat</keyword>
<comment type="similarity">
    <text evidence="1">Belongs to the Toll-like receptor family.</text>
</comment>
<evidence type="ECO:0000256" key="5">
    <source>
        <dbReference type="SAM" id="Phobius"/>
    </source>
</evidence>
<evidence type="ECO:0000313" key="9">
    <source>
        <dbReference type="Proteomes" id="UP001186944"/>
    </source>
</evidence>
<keyword evidence="5" id="KW-0812">Transmembrane</keyword>
<dbReference type="InterPro" id="IPR003591">
    <property type="entry name" value="Leu-rich_rpt_typical-subtyp"/>
</dbReference>
<dbReference type="InterPro" id="IPR001611">
    <property type="entry name" value="Leu-rich_rpt"/>
</dbReference>
<evidence type="ECO:0000256" key="3">
    <source>
        <dbReference type="ARBA" id="ARBA00022729"/>
    </source>
</evidence>
<keyword evidence="5" id="KW-0472">Membrane</keyword>
<dbReference type="InterPro" id="IPR050328">
    <property type="entry name" value="Dev_Immune_Receptor"/>
</dbReference>
<dbReference type="Gene3D" id="3.80.10.10">
    <property type="entry name" value="Ribonuclease Inhibitor"/>
    <property type="match status" value="2"/>
</dbReference>
<dbReference type="SMART" id="SM00369">
    <property type="entry name" value="LRR_TYP"/>
    <property type="match status" value="3"/>
</dbReference>
<dbReference type="PROSITE" id="PS50104">
    <property type="entry name" value="TIR"/>
    <property type="match status" value="1"/>
</dbReference>